<evidence type="ECO:0008006" key="3">
    <source>
        <dbReference type="Google" id="ProtNLM"/>
    </source>
</evidence>
<sequence>MCDVYSINLDTAIHIHITSRSPALQRIDKIVPLRINILVIQKGNLAFDNNQSSVSLLKNKELVFYCTVGQRYNRGSSRSRWYVPTMQHIFEYYLGGRTVIYVDHLGFGPPVSDLNLPETLNMRINKLATTYCEIEPLLPIIDPLSFPLTELRTVLEGVNTFEHPVFLTAKRLIFGVEEGESSNLLTEVHKIQNKDVTFEYDNFEEADPIKIIKHWMESGKDIGTTFVYTGLANRNLDTIFPKLEKEFGEFLTELDETIDQLISERPQFEIPINSESNILVYGAVPQLDWDYKSQLVLKVVPAT</sequence>
<dbReference type="InterPro" id="IPR021942">
    <property type="entry name" value="DUF3557"/>
</dbReference>
<dbReference type="GeneID" id="78774574"/>
<name>A0A6A5HKM9_CAERE</name>
<comment type="caution">
    <text evidence="1">The sequence shown here is derived from an EMBL/GenBank/DDBJ whole genome shotgun (WGS) entry which is preliminary data.</text>
</comment>
<organism evidence="1 2">
    <name type="scientific">Caenorhabditis remanei</name>
    <name type="common">Caenorhabditis vulgaris</name>
    <dbReference type="NCBI Taxonomy" id="31234"/>
    <lineage>
        <taxon>Eukaryota</taxon>
        <taxon>Metazoa</taxon>
        <taxon>Ecdysozoa</taxon>
        <taxon>Nematoda</taxon>
        <taxon>Chromadorea</taxon>
        <taxon>Rhabditida</taxon>
        <taxon>Rhabditina</taxon>
        <taxon>Rhabditomorpha</taxon>
        <taxon>Rhabditoidea</taxon>
        <taxon>Rhabditidae</taxon>
        <taxon>Peloderinae</taxon>
        <taxon>Caenorhabditis</taxon>
    </lineage>
</organism>
<dbReference type="PANTHER" id="PTHR31379">
    <property type="entry name" value="F-BOX C PROTEIN-RELATED-RELATED"/>
    <property type="match status" value="1"/>
</dbReference>
<reference evidence="1 2" key="1">
    <citation type="submission" date="2019-12" db="EMBL/GenBank/DDBJ databases">
        <title>Chromosome-level assembly of the Caenorhabditis remanei genome.</title>
        <authorList>
            <person name="Teterina A.A."/>
            <person name="Willis J.H."/>
            <person name="Phillips P.C."/>
        </authorList>
    </citation>
    <scope>NUCLEOTIDE SEQUENCE [LARGE SCALE GENOMIC DNA]</scope>
    <source>
        <strain evidence="1 2">PX506</strain>
        <tissue evidence="1">Whole organism</tissue>
    </source>
</reference>
<dbReference type="EMBL" id="WUAV01000002">
    <property type="protein sequence ID" value="KAF1768059.1"/>
    <property type="molecule type" value="Genomic_DNA"/>
</dbReference>
<accession>A0A6A5HKM9</accession>
<evidence type="ECO:0000313" key="2">
    <source>
        <dbReference type="Proteomes" id="UP000483820"/>
    </source>
</evidence>
<proteinExistence type="predicted"/>
<protein>
    <recommendedName>
        <fullName evidence="3">F-box associated domain-containing protein</fullName>
    </recommendedName>
</protein>
<dbReference type="CTD" id="78774574"/>
<evidence type="ECO:0000313" key="1">
    <source>
        <dbReference type="EMBL" id="KAF1768059.1"/>
    </source>
</evidence>
<dbReference type="KEGG" id="crq:GCK72_008020"/>
<dbReference type="RefSeq" id="XP_053590793.1">
    <property type="nucleotide sequence ID" value="XM_053726599.1"/>
</dbReference>
<dbReference type="Pfam" id="PF12078">
    <property type="entry name" value="DUF3557"/>
    <property type="match status" value="1"/>
</dbReference>
<dbReference type="Proteomes" id="UP000483820">
    <property type="component" value="Chromosome II"/>
</dbReference>
<dbReference type="AlphaFoldDB" id="A0A6A5HKM9"/>
<dbReference type="PANTHER" id="PTHR31379:SF1">
    <property type="entry name" value="F-BOX C PROTEIN-RELATED"/>
    <property type="match status" value="1"/>
</dbReference>
<gene>
    <name evidence="1" type="ORF">GCK72_008020</name>
</gene>